<dbReference type="PANTHER" id="PTHR23407">
    <property type="entry name" value="ATPASE INHIBITOR/5-FORMYLTETRAHYDROFOLATE CYCLO-LIGASE"/>
    <property type="match status" value="1"/>
</dbReference>
<feature type="binding site" evidence="4">
    <location>
        <begin position="9"/>
        <end position="13"/>
    </location>
    <ligand>
        <name>ATP</name>
        <dbReference type="ChEBI" id="CHEBI:30616"/>
    </ligand>
</feature>
<gene>
    <name evidence="6" type="ORF">NS359_13510</name>
</gene>
<dbReference type="AlphaFoldDB" id="A0A147DN01"/>
<evidence type="ECO:0000256" key="5">
    <source>
        <dbReference type="RuleBase" id="RU361279"/>
    </source>
</evidence>
<dbReference type="InterPro" id="IPR024185">
    <property type="entry name" value="FTHF_cligase-like_sf"/>
</dbReference>
<organism evidence="6 7">
    <name type="scientific">Curtobacterium oceanosedimentum</name>
    <dbReference type="NCBI Taxonomy" id="465820"/>
    <lineage>
        <taxon>Bacteria</taxon>
        <taxon>Bacillati</taxon>
        <taxon>Actinomycetota</taxon>
        <taxon>Actinomycetes</taxon>
        <taxon>Micrococcales</taxon>
        <taxon>Microbacteriaceae</taxon>
        <taxon>Curtobacterium</taxon>
    </lineage>
</organism>
<comment type="catalytic activity">
    <reaction evidence="5">
        <text>(6S)-5-formyl-5,6,7,8-tetrahydrofolate + ATP = (6R)-5,10-methenyltetrahydrofolate + ADP + phosphate</text>
        <dbReference type="Rhea" id="RHEA:10488"/>
        <dbReference type="ChEBI" id="CHEBI:30616"/>
        <dbReference type="ChEBI" id="CHEBI:43474"/>
        <dbReference type="ChEBI" id="CHEBI:57455"/>
        <dbReference type="ChEBI" id="CHEBI:57457"/>
        <dbReference type="ChEBI" id="CHEBI:456216"/>
        <dbReference type="EC" id="6.3.3.2"/>
    </reaction>
</comment>
<feature type="binding site" evidence="4">
    <location>
        <begin position="137"/>
        <end position="145"/>
    </location>
    <ligand>
        <name>ATP</name>
        <dbReference type="ChEBI" id="CHEBI:30616"/>
    </ligand>
</feature>
<feature type="binding site" evidence="4">
    <location>
        <position position="60"/>
    </location>
    <ligand>
        <name>substrate</name>
    </ligand>
</feature>
<keyword evidence="5" id="KW-0479">Metal-binding</keyword>
<evidence type="ECO:0000313" key="6">
    <source>
        <dbReference type="EMBL" id="KTR50539.1"/>
    </source>
</evidence>
<dbReference type="GO" id="GO:0035999">
    <property type="term" value="P:tetrahydrofolate interconversion"/>
    <property type="evidence" value="ECO:0007669"/>
    <property type="project" value="TreeGrafter"/>
</dbReference>
<dbReference type="GO" id="GO:0005524">
    <property type="term" value="F:ATP binding"/>
    <property type="evidence" value="ECO:0007669"/>
    <property type="project" value="UniProtKB-KW"/>
</dbReference>
<dbReference type="STRING" id="465820.NS263_14235"/>
<dbReference type="GO" id="GO:0046872">
    <property type="term" value="F:metal ion binding"/>
    <property type="evidence" value="ECO:0007669"/>
    <property type="project" value="UniProtKB-KW"/>
</dbReference>
<dbReference type="NCBIfam" id="TIGR02727">
    <property type="entry name" value="MTHFS_bact"/>
    <property type="match status" value="1"/>
</dbReference>
<dbReference type="PANTHER" id="PTHR23407:SF1">
    <property type="entry name" value="5-FORMYLTETRAHYDROFOLATE CYCLO-LIGASE"/>
    <property type="match status" value="1"/>
</dbReference>
<keyword evidence="6" id="KW-0436">Ligase</keyword>
<feature type="binding site" evidence="4">
    <location>
        <position position="55"/>
    </location>
    <ligand>
        <name>substrate</name>
    </ligand>
</feature>
<evidence type="ECO:0000256" key="2">
    <source>
        <dbReference type="ARBA" id="ARBA00022741"/>
    </source>
</evidence>
<protein>
    <recommendedName>
        <fullName evidence="5">5-formyltetrahydrofolate cyclo-ligase</fullName>
        <ecNumber evidence="5">6.3.3.2</ecNumber>
    </recommendedName>
</protein>
<dbReference type="InterPro" id="IPR037171">
    <property type="entry name" value="NagB/RpiA_transferase-like"/>
</dbReference>
<dbReference type="GO" id="GO:0009396">
    <property type="term" value="P:folic acid-containing compound biosynthetic process"/>
    <property type="evidence" value="ECO:0007669"/>
    <property type="project" value="TreeGrafter"/>
</dbReference>
<accession>A0A147DN01</accession>
<proteinExistence type="inferred from homology"/>
<dbReference type="RefSeq" id="WP_058750451.1">
    <property type="nucleotide sequence ID" value="NZ_LDRC01000078.1"/>
</dbReference>
<comment type="cofactor">
    <cofactor evidence="5">
        <name>Mg(2+)</name>
        <dbReference type="ChEBI" id="CHEBI:18420"/>
    </cofactor>
</comment>
<evidence type="ECO:0000313" key="7">
    <source>
        <dbReference type="Proteomes" id="UP000072763"/>
    </source>
</evidence>
<evidence type="ECO:0000256" key="3">
    <source>
        <dbReference type="ARBA" id="ARBA00022840"/>
    </source>
</evidence>
<dbReference type="Gene3D" id="3.40.50.10420">
    <property type="entry name" value="NagB/RpiA/CoA transferase-like"/>
    <property type="match status" value="1"/>
</dbReference>
<keyword evidence="2 4" id="KW-0547">Nucleotide-binding</keyword>
<keyword evidence="3 4" id="KW-0067">ATP-binding</keyword>
<comment type="similarity">
    <text evidence="1 5">Belongs to the 5-formyltetrahydrofolate cyclo-ligase family.</text>
</comment>
<evidence type="ECO:0000256" key="1">
    <source>
        <dbReference type="ARBA" id="ARBA00010638"/>
    </source>
</evidence>
<name>A0A147DN01_9MICO</name>
<dbReference type="SUPFAM" id="SSF100950">
    <property type="entry name" value="NagB/RpiA/CoA transferase-like"/>
    <property type="match status" value="1"/>
</dbReference>
<dbReference type="PATRIC" id="fig|465820.4.peg.3030"/>
<dbReference type="Proteomes" id="UP000072763">
    <property type="component" value="Unassembled WGS sequence"/>
</dbReference>
<evidence type="ECO:0000256" key="4">
    <source>
        <dbReference type="PIRSR" id="PIRSR006806-1"/>
    </source>
</evidence>
<dbReference type="InterPro" id="IPR002698">
    <property type="entry name" value="FTHF_cligase"/>
</dbReference>
<dbReference type="EMBL" id="LDRC01000078">
    <property type="protein sequence ID" value="KTR50539.1"/>
    <property type="molecule type" value="Genomic_DNA"/>
</dbReference>
<sequence>MTADLGNEKRALRAELRQRRRTRTTTERDTDTTALTATLQRFVEERQVRSLALYLSAPDEPDVRPFLRWANEQGVRVLLPITREDGLLDWAVGDGVSEQQGLHGMPEVVGEVLSPLALGDVDAILTPAAAVGHDGCRMGWGRGYYDKTLGSMANRPPVYAVIFDAEYLDEVPREAHDEPVDGIITPSRIITFRS</sequence>
<dbReference type="EC" id="6.3.3.2" evidence="5"/>
<dbReference type="GO" id="GO:0030272">
    <property type="term" value="F:5-formyltetrahydrofolate cyclo-ligase activity"/>
    <property type="evidence" value="ECO:0007669"/>
    <property type="project" value="UniProtKB-EC"/>
</dbReference>
<dbReference type="OrthoDB" id="3242798at2"/>
<keyword evidence="5" id="KW-0460">Magnesium</keyword>
<comment type="caution">
    <text evidence="6">The sequence shown here is derived from an EMBL/GenBank/DDBJ whole genome shotgun (WGS) entry which is preliminary data.</text>
</comment>
<reference evidence="6 7" key="1">
    <citation type="journal article" date="2016" name="Front. Microbiol.">
        <title>Genomic Resource of Rice Seed Associated Bacteria.</title>
        <authorList>
            <person name="Midha S."/>
            <person name="Bansal K."/>
            <person name="Sharma S."/>
            <person name="Kumar N."/>
            <person name="Patil P.P."/>
            <person name="Chaudhry V."/>
            <person name="Patil P.B."/>
        </authorList>
    </citation>
    <scope>NUCLEOTIDE SEQUENCE [LARGE SCALE GENOMIC DNA]</scope>
    <source>
        <strain evidence="6 7">NS359</strain>
    </source>
</reference>
<dbReference type="PIRSF" id="PIRSF006806">
    <property type="entry name" value="FTHF_cligase"/>
    <property type="match status" value="1"/>
</dbReference>
<dbReference type="Pfam" id="PF01812">
    <property type="entry name" value="5-FTHF_cyc-lig"/>
    <property type="match status" value="1"/>
</dbReference>